<reference evidence="1" key="1">
    <citation type="submission" date="2023-07" db="EMBL/GenBank/DDBJ databases">
        <title>draft genome sequence of fig (Ficus carica).</title>
        <authorList>
            <person name="Takahashi T."/>
            <person name="Nishimura K."/>
        </authorList>
    </citation>
    <scope>NUCLEOTIDE SEQUENCE</scope>
</reference>
<name>A0AA88JIM1_FICCA</name>
<proteinExistence type="predicted"/>
<evidence type="ECO:0000313" key="2">
    <source>
        <dbReference type="Proteomes" id="UP001187192"/>
    </source>
</evidence>
<keyword evidence="2" id="KW-1185">Reference proteome</keyword>
<accession>A0AA88JIM1</accession>
<organism evidence="1 2">
    <name type="scientific">Ficus carica</name>
    <name type="common">Common fig</name>
    <dbReference type="NCBI Taxonomy" id="3494"/>
    <lineage>
        <taxon>Eukaryota</taxon>
        <taxon>Viridiplantae</taxon>
        <taxon>Streptophyta</taxon>
        <taxon>Embryophyta</taxon>
        <taxon>Tracheophyta</taxon>
        <taxon>Spermatophyta</taxon>
        <taxon>Magnoliopsida</taxon>
        <taxon>eudicotyledons</taxon>
        <taxon>Gunneridae</taxon>
        <taxon>Pentapetalae</taxon>
        <taxon>rosids</taxon>
        <taxon>fabids</taxon>
        <taxon>Rosales</taxon>
        <taxon>Moraceae</taxon>
        <taxon>Ficeae</taxon>
        <taxon>Ficus</taxon>
    </lineage>
</organism>
<sequence length="111" mass="12585">MSDLPIASRSLTAIIVGNPGSFSRSANRKPGLASIGDVARFTARHCCHRELRHQKPAISVERFLVVVVSHKRASIVVVLRKRAWTDLQQRFLRMDSQFLWLRCDSTAIDEQ</sequence>
<dbReference type="Proteomes" id="UP001187192">
    <property type="component" value="Unassembled WGS sequence"/>
</dbReference>
<gene>
    <name evidence="1" type="ORF">TIFTF001_056376</name>
</gene>
<protein>
    <submittedName>
        <fullName evidence="1">Uncharacterized protein</fullName>
    </submittedName>
</protein>
<dbReference type="AlphaFoldDB" id="A0AA88JIM1"/>
<dbReference type="EMBL" id="BTGU01020577">
    <property type="protein sequence ID" value="GMN75785.1"/>
    <property type="molecule type" value="Genomic_DNA"/>
</dbReference>
<comment type="caution">
    <text evidence="1">The sequence shown here is derived from an EMBL/GenBank/DDBJ whole genome shotgun (WGS) entry which is preliminary data.</text>
</comment>
<evidence type="ECO:0000313" key="1">
    <source>
        <dbReference type="EMBL" id="GMN75785.1"/>
    </source>
</evidence>